<dbReference type="EMBL" id="QVLV01000020">
    <property type="protein sequence ID" value="RGE56868.1"/>
    <property type="molecule type" value="Genomic_DNA"/>
</dbReference>
<protein>
    <recommendedName>
        <fullName evidence="7">Transcriptional regulator</fullName>
    </recommendedName>
</protein>
<dbReference type="AlphaFoldDB" id="A0A3E3HYF4"/>
<proteinExistence type="predicted"/>
<feature type="domain" description="Transcriptional regulator DauR-like HTH" evidence="2">
    <location>
        <begin position="162"/>
        <end position="218"/>
    </location>
</feature>
<dbReference type="RefSeq" id="WP_021634878.1">
    <property type="nucleotide sequence ID" value="NZ_CALBAU010000384.1"/>
</dbReference>
<gene>
    <name evidence="4" type="ORF">DWY69_25425</name>
    <name evidence="3" type="ORF">DXC51_22165</name>
</gene>
<dbReference type="InterPro" id="IPR013559">
    <property type="entry name" value="YheO"/>
</dbReference>
<dbReference type="Pfam" id="PF08348">
    <property type="entry name" value="PAS_6"/>
    <property type="match status" value="1"/>
</dbReference>
<evidence type="ECO:0000313" key="6">
    <source>
        <dbReference type="Proteomes" id="UP000261166"/>
    </source>
</evidence>
<dbReference type="InterPro" id="IPR039445">
    <property type="entry name" value="DauR-like_HTH"/>
</dbReference>
<dbReference type="Proteomes" id="UP000260812">
    <property type="component" value="Unassembled WGS sequence"/>
</dbReference>
<dbReference type="GeneID" id="97989489"/>
<evidence type="ECO:0000313" key="3">
    <source>
        <dbReference type="EMBL" id="RGE56868.1"/>
    </source>
</evidence>
<name>A0A3E3HYF4_9FIRM</name>
<evidence type="ECO:0000313" key="4">
    <source>
        <dbReference type="EMBL" id="RGE65661.1"/>
    </source>
</evidence>
<evidence type="ECO:0008006" key="7">
    <source>
        <dbReference type="Google" id="ProtNLM"/>
    </source>
</evidence>
<accession>A0A3E3HYF4</accession>
<dbReference type="Pfam" id="PF13309">
    <property type="entry name" value="HTH_22"/>
    <property type="match status" value="1"/>
</dbReference>
<evidence type="ECO:0000259" key="2">
    <source>
        <dbReference type="Pfam" id="PF13309"/>
    </source>
</evidence>
<dbReference type="InterPro" id="IPR039446">
    <property type="entry name" value="DauR-like"/>
</dbReference>
<reference evidence="3 6" key="1">
    <citation type="submission" date="2018-08" db="EMBL/GenBank/DDBJ databases">
        <title>A genome reference for cultivated species of the human gut microbiota.</title>
        <authorList>
            <person name="Zou Y."/>
            <person name="Xue W."/>
            <person name="Luo G."/>
        </authorList>
    </citation>
    <scope>NUCLEOTIDE SEQUENCE [LARGE SCALE GENOMIC DNA]</scope>
    <source>
        <strain evidence="4 6">AF26-4BH</strain>
        <strain evidence="3">TF05-5AC</strain>
    </source>
</reference>
<organism evidence="3 5">
    <name type="scientific">Eisenbergiella massiliensis</name>
    <dbReference type="NCBI Taxonomy" id="1720294"/>
    <lineage>
        <taxon>Bacteria</taxon>
        <taxon>Bacillati</taxon>
        <taxon>Bacillota</taxon>
        <taxon>Clostridia</taxon>
        <taxon>Lachnospirales</taxon>
        <taxon>Lachnospiraceae</taxon>
        <taxon>Eisenbergiella</taxon>
    </lineage>
</organism>
<sequence>MDTPFIELTPTDRQILNSYALMLDGLGAYLGEGYELVLHSLESLDHSVIKIINGHYTGRKEGSPITDLALKMLGELEKDPGRTVSPYYNKNKSGSVLRSCTIPITGEHGRIIGLLCMNFHMEIPLSNILQTLAPPQSTVTAAAAPAETFSDSIDDLILSSLSETREAVYSDPNISSANKNKEIVLQLYQRGIFNLKDAVIKVAEQLNISKNTVYMHIRNFKNQS</sequence>
<keyword evidence="5" id="KW-1185">Reference proteome</keyword>
<dbReference type="PANTHER" id="PTHR35568">
    <property type="entry name" value="TRANSCRIPTIONAL REGULATOR DAUR"/>
    <property type="match status" value="1"/>
</dbReference>
<dbReference type="EMBL" id="QVLU01000033">
    <property type="protein sequence ID" value="RGE65661.1"/>
    <property type="molecule type" value="Genomic_DNA"/>
</dbReference>
<dbReference type="Proteomes" id="UP000261166">
    <property type="component" value="Unassembled WGS sequence"/>
</dbReference>
<dbReference type="PANTHER" id="PTHR35568:SF1">
    <property type="entry name" value="TRANSCRIPTIONAL REGULATOR DAUR"/>
    <property type="match status" value="1"/>
</dbReference>
<feature type="domain" description="YheO-like" evidence="1">
    <location>
        <begin position="16"/>
        <end position="122"/>
    </location>
</feature>
<evidence type="ECO:0000259" key="1">
    <source>
        <dbReference type="Pfam" id="PF08348"/>
    </source>
</evidence>
<dbReference type="GeneID" id="86053218"/>
<evidence type="ECO:0000313" key="5">
    <source>
        <dbReference type="Proteomes" id="UP000260812"/>
    </source>
</evidence>
<comment type="caution">
    <text evidence="3">The sequence shown here is derived from an EMBL/GenBank/DDBJ whole genome shotgun (WGS) entry which is preliminary data.</text>
</comment>
<dbReference type="OrthoDB" id="9796595at2"/>